<keyword evidence="1" id="KW-0472">Membrane</keyword>
<keyword evidence="3" id="KW-1185">Reference proteome</keyword>
<feature type="transmembrane region" description="Helical" evidence="1">
    <location>
        <begin position="21"/>
        <end position="42"/>
    </location>
</feature>
<keyword evidence="1" id="KW-1133">Transmembrane helix</keyword>
<feature type="transmembrane region" description="Helical" evidence="1">
    <location>
        <begin position="104"/>
        <end position="125"/>
    </location>
</feature>
<proteinExistence type="predicted"/>
<name>A0AA95EZ64_9BACL</name>
<sequence>MESQQKSSSDESKQSKKTVNPFVYSLKIGFFAGLIWGAIRWIETGLNFTEVTQAFLLDPFLPRKQLGSFWWQSVGFLAFILMSIIGTVIYWLVLRKLKGPWPGLIYGAILWGLVYVLAGPLIGAVPSLRTIGWHSIITDFCLFLLWGLMIGYSIAFELHDESRREPAKSAG</sequence>
<dbReference type="Proteomes" id="UP001178662">
    <property type="component" value="Chromosome"/>
</dbReference>
<evidence type="ECO:0000256" key="1">
    <source>
        <dbReference type="SAM" id="Phobius"/>
    </source>
</evidence>
<dbReference type="Pfam" id="PF11085">
    <property type="entry name" value="YqhR"/>
    <property type="match status" value="1"/>
</dbReference>
<feature type="transmembrane region" description="Helical" evidence="1">
    <location>
        <begin position="131"/>
        <end position="155"/>
    </location>
</feature>
<evidence type="ECO:0000313" key="2">
    <source>
        <dbReference type="EMBL" id="WEK55586.1"/>
    </source>
</evidence>
<dbReference type="AlphaFoldDB" id="A0AA95EZ64"/>
<gene>
    <name evidence="2" type="ORF">P0Y55_05925</name>
</gene>
<dbReference type="InterPro" id="IPR024563">
    <property type="entry name" value="YqhR"/>
</dbReference>
<feature type="transmembrane region" description="Helical" evidence="1">
    <location>
        <begin position="69"/>
        <end position="92"/>
    </location>
</feature>
<accession>A0AA95EZ64</accession>
<keyword evidence="1" id="KW-0812">Transmembrane</keyword>
<protein>
    <submittedName>
        <fullName evidence="2">YqhR family membrane protein</fullName>
    </submittedName>
</protein>
<dbReference type="EMBL" id="CP119317">
    <property type="protein sequence ID" value="WEK55586.1"/>
    <property type="molecule type" value="Genomic_DNA"/>
</dbReference>
<evidence type="ECO:0000313" key="3">
    <source>
        <dbReference type="Proteomes" id="UP001178662"/>
    </source>
</evidence>
<reference evidence="2" key="1">
    <citation type="submission" date="2023-03" db="EMBL/GenBank/DDBJ databases">
        <title>Andean soil-derived lignocellulolytic bacterial consortium as a source of novel taxa and putative plastic-active enzymes.</title>
        <authorList>
            <person name="Diaz-Garcia L."/>
            <person name="Chuvochina M."/>
            <person name="Feuerriegel G."/>
            <person name="Bunk B."/>
            <person name="Sproer C."/>
            <person name="Streit W.R."/>
            <person name="Rodriguez L.M."/>
            <person name="Overmann J."/>
            <person name="Jimenez D.J."/>
        </authorList>
    </citation>
    <scope>NUCLEOTIDE SEQUENCE</scope>
    <source>
        <strain evidence="2">MAG 2441</strain>
    </source>
</reference>
<organism evidence="2 3">
    <name type="scientific">Candidatus Cohnella colombiensis</name>
    <dbReference type="NCBI Taxonomy" id="3121368"/>
    <lineage>
        <taxon>Bacteria</taxon>
        <taxon>Bacillati</taxon>
        <taxon>Bacillota</taxon>
        <taxon>Bacilli</taxon>
        <taxon>Bacillales</taxon>
        <taxon>Paenibacillaceae</taxon>
        <taxon>Cohnella</taxon>
    </lineage>
</organism>